<feature type="transmembrane region" description="Helical" evidence="1">
    <location>
        <begin position="225"/>
        <end position="250"/>
    </location>
</feature>
<keyword evidence="2" id="KW-1185">Reference proteome</keyword>
<dbReference type="Proteomes" id="UP000887566">
    <property type="component" value="Unplaced"/>
</dbReference>
<sequence length="306" mass="34763">MSQRYEITEGLTRRDGHKELTSTAGQVVVVTPFMRHHCCFGCLTLYQGNLLVAVFEFVQLDLMSQGGRLGRCPSRYTPILIVVSRVPSDELKMDRKQVCFGPFSWLSARHRLVMLSLIELTVIALFIPPSINFVLNDGHIFYTNELAGKGREIGICSVVFMTVALFVITLMVIGTWKRQYLLIIPHIIWQMTTIVIMSWLIYTVYDRMREETVPESHRILRPAGIVIIIFFTVPTLLEMWWVTVVTDACWHIRRQQLTRLGLLTGSSDTASFAMANDERTPSPSVTSSIAFPSPLLSSSRIRANHN</sequence>
<proteinExistence type="predicted"/>
<feature type="transmembrane region" description="Helical" evidence="1">
    <location>
        <begin position="151"/>
        <end position="173"/>
    </location>
</feature>
<dbReference type="AlphaFoldDB" id="A0A914WCM2"/>
<protein>
    <submittedName>
        <fullName evidence="3">Uncharacterized protein</fullName>
    </submittedName>
</protein>
<name>A0A914WCM2_9BILA</name>
<keyword evidence="1" id="KW-0472">Membrane</keyword>
<organism evidence="2 3">
    <name type="scientific">Plectus sambesii</name>
    <dbReference type="NCBI Taxonomy" id="2011161"/>
    <lineage>
        <taxon>Eukaryota</taxon>
        <taxon>Metazoa</taxon>
        <taxon>Ecdysozoa</taxon>
        <taxon>Nematoda</taxon>
        <taxon>Chromadorea</taxon>
        <taxon>Plectida</taxon>
        <taxon>Plectina</taxon>
        <taxon>Plectoidea</taxon>
        <taxon>Plectidae</taxon>
        <taxon>Plectus</taxon>
    </lineage>
</organism>
<accession>A0A914WCM2</accession>
<keyword evidence="1" id="KW-1133">Transmembrane helix</keyword>
<evidence type="ECO:0000313" key="3">
    <source>
        <dbReference type="WBParaSite" id="PSAMB.scaffold3637size17479.g22094.t1"/>
    </source>
</evidence>
<keyword evidence="1" id="KW-0812">Transmembrane</keyword>
<feature type="transmembrane region" description="Helical" evidence="1">
    <location>
        <begin position="180"/>
        <end position="205"/>
    </location>
</feature>
<reference evidence="3" key="1">
    <citation type="submission" date="2022-11" db="UniProtKB">
        <authorList>
            <consortium name="WormBaseParasite"/>
        </authorList>
    </citation>
    <scope>IDENTIFICATION</scope>
</reference>
<dbReference type="WBParaSite" id="PSAMB.scaffold3637size17479.g22094.t1">
    <property type="protein sequence ID" value="PSAMB.scaffold3637size17479.g22094.t1"/>
    <property type="gene ID" value="PSAMB.scaffold3637size17479.g22094"/>
</dbReference>
<feature type="transmembrane region" description="Helical" evidence="1">
    <location>
        <begin position="112"/>
        <end position="131"/>
    </location>
</feature>
<evidence type="ECO:0000313" key="2">
    <source>
        <dbReference type="Proteomes" id="UP000887566"/>
    </source>
</evidence>
<evidence type="ECO:0000256" key="1">
    <source>
        <dbReference type="SAM" id="Phobius"/>
    </source>
</evidence>